<dbReference type="GO" id="GO:0046452">
    <property type="term" value="P:dihydrofolate metabolic process"/>
    <property type="evidence" value="ECO:0007669"/>
    <property type="project" value="TreeGrafter"/>
</dbReference>
<dbReference type="PANTHER" id="PTHR48069:SF3">
    <property type="entry name" value="DIHYDROFOLATE REDUCTASE"/>
    <property type="match status" value="1"/>
</dbReference>
<evidence type="ECO:0000256" key="6">
    <source>
        <dbReference type="ARBA" id="ARBA00023002"/>
    </source>
</evidence>
<dbReference type="RefSeq" id="WP_084374106.1">
    <property type="nucleotide sequence ID" value="NZ_FWYF01000004.1"/>
</dbReference>
<evidence type="ECO:0000256" key="3">
    <source>
        <dbReference type="ARBA" id="ARBA00012856"/>
    </source>
</evidence>
<dbReference type="STRING" id="692418.SAMN04488029_3463"/>
<dbReference type="GO" id="GO:0070401">
    <property type="term" value="F:NADP+ binding"/>
    <property type="evidence" value="ECO:0007669"/>
    <property type="project" value="UniProtKB-ARBA"/>
</dbReference>
<name>A0A1W2GMA7_REIFA</name>
<evidence type="ECO:0000256" key="9">
    <source>
        <dbReference type="RuleBase" id="RU004474"/>
    </source>
</evidence>
<comment type="similarity">
    <text evidence="2 8 9">Belongs to the dihydrofolate reductase family.</text>
</comment>
<dbReference type="SUPFAM" id="SSF53597">
    <property type="entry name" value="Dihydrofolate reductase-like"/>
    <property type="match status" value="1"/>
</dbReference>
<comment type="function">
    <text evidence="7 8">Key enzyme in folate metabolism. Catalyzes an essential reaction for de novo glycine and purine synthesis, and for DNA precursor synthesis.</text>
</comment>
<keyword evidence="12" id="KW-1185">Reference proteome</keyword>
<sequence length="168" mass="19626">MKISLIAAMSKNRVIGINNGLPWHLPDDMKYFMETTRGHVVIMGRKNFDSLPPKFKPLPNRTNVILTRQKDFEAVDCAVFNEMDLAYSYAKNQKEKELFVIGGGQIYQMAMEQADMIYLTEIDAHIDDGEVFFPEMGNEWQETSREHHPADDRHKYAFDFVKYEKKKK</sequence>
<dbReference type="OrthoDB" id="9804315at2"/>
<comment type="catalytic activity">
    <reaction evidence="8">
        <text>(6S)-5,6,7,8-tetrahydrofolate + NADP(+) = 7,8-dihydrofolate + NADPH + H(+)</text>
        <dbReference type="Rhea" id="RHEA:15009"/>
        <dbReference type="ChEBI" id="CHEBI:15378"/>
        <dbReference type="ChEBI" id="CHEBI:57451"/>
        <dbReference type="ChEBI" id="CHEBI:57453"/>
        <dbReference type="ChEBI" id="CHEBI:57783"/>
        <dbReference type="ChEBI" id="CHEBI:58349"/>
        <dbReference type="EC" id="1.5.1.3"/>
    </reaction>
</comment>
<evidence type="ECO:0000256" key="1">
    <source>
        <dbReference type="ARBA" id="ARBA00004903"/>
    </source>
</evidence>
<dbReference type="AlphaFoldDB" id="A0A1W2GMA7"/>
<evidence type="ECO:0000256" key="4">
    <source>
        <dbReference type="ARBA" id="ARBA00022563"/>
    </source>
</evidence>
<dbReference type="GO" id="GO:0005829">
    <property type="term" value="C:cytosol"/>
    <property type="evidence" value="ECO:0007669"/>
    <property type="project" value="TreeGrafter"/>
</dbReference>
<evidence type="ECO:0000313" key="11">
    <source>
        <dbReference type="EMBL" id="SMD37799.1"/>
    </source>
</evidence>
<evidence type="ECO:0000259" key="10">
    <source>
        <dbReference type="PROSITE" id="PS51330"/>
    </source>
</evidence>
<reference evidence="11 12" key="1">
    <citation type="submission" date="2017-04" db="EMBL/GenBank/DDBJ databases">
        <authorList>
            <person name="Afonso C.L."/>
            <person name="Miller P.J."/>
            <person name="Scott M.A."/>
            <person name="Spackman E."/>
            <person name="Goraichik I."/>
            <person name="Dimitrov K.M."/>
            <person name="Suarez D.L."/>
            <person name="Swayne D.E."/>
        </authorList>
    </citation>
    <scope>NUCLEOTIDE SEQUENCE [LARGE SCALE GENOMIC DNA]</scope>
    <source>
        <strain evidence="11 12">DSM 26133</strain>
    </source>
</reference>
<dbReference type="InterPro" id="IPR024072">
    <property type="entry name" value="DHFR-like_dom_sf"/>
</dbReference>
<evidence type="ECO:0000313" key="12">
    <source>
        <dbReference type="Proteomes" id="UP000192472"/>
    </source>
</evidence>
<dbReference type="Proteomes" id="UP000192472">
    <property type="component" value="Unassembled WGS sequence"/>
</dbReference>
<evidence type="ECO:0000256" key="5">
    <source>
        <dbReference type="ARBA" id="ARBA00022857"/>
    </source>
</evidence>
<dbReference type="PANTHER" id="PTHR48069">
    <property type="entry name" value="DIHYDROFOLATE REDUCTASE"/>
    <property type="match status" value="1"/>
</dbReference>
<dbReference type="InterPro" id="IPR012259">
    <property type="entry name" value="DHFR"/>
</dbReference>
<evidence type="ECO:0000256" key="8">
    <source>
        <dbReference type="PIRNR" id="PIRNR000194"/>
    </source>
</evidence>
<dbReference type="PROSITE" id="PS51330">
    <property type="entry name" value="DHFR_2"/>
    <property type="match status" value="1"/>
</dbReference>
<protein>
    <recommendedName>
        <fullName evidence="3 8">Dihydrofolate reductase</fullName>
        <ecNumber evidence="3 8">1.5.1.3</ecNumber>
    </recommendedName>
</protein>
<dbReference type="PIRSF" id="PIRSF000194">
    <property type="entry name" value="DHFR"/>
    <property type="match status" value="1"/>
</dbReference>
<dbReference type="InterPro" id="IPR017925">
    <property type="entry name" value="DHFR_CS"/>
</dbReference>
<gene>
    <name evidence="11" type="ORF">SAMN04488029_3463</name>
</gene>
<accession>A0A1W2GMA7</accession>
<dbReference type="GO" id="GO:0046655">
    <property type="term" value="P:folic acid metabolic process"/>
    <property type="evidence" value="ECO:0007669"/>
    <property type="project" value="TreeGrafter"/>
</dbReference>
<evidence type="ECO:0000256" key="7">
    <source>
        <dbReference type="ARBA" id="ARBA00025067"/>
    </source>
</evidence>
<keyword evidence="5 8" id="KW-0521">NADP</keyword>
<keyword evidence="4 8" id="KW-0554">One-carbon metabolism</keyword>
<proteinExistence type="inferred from homology"/>
<dbReference type="Gene3D" id="3.40.430.10">
    <property type="entry name" value="Dihydrofolate Reductase, subunit A"/>
    <property type="match status" value="1"/>
</dbReference>
<dbReference type="UniPathway" id="UPA00077">
    <property type="reaction ID" value="UER00158"/>
</dbReference>
<dbReference type="CDD" id="cd00209">
    <property type="entry name" value="DHFR"/>
    <property type="match status" value="1"/>
</dbReference>
<keyword evidence="6 8" id="KW-0560">Oxidoreductase</keyword>
<dbReference type="Pfam" id="PF00186">
    <property type="entry name" value="DHFR_1"/>
    <property type="match status" value="1"/>
</dbReference>
<comment type="pathway">
    <text evidence="1 8">Cofactor biosynthesis; tetrahydrofolate biosynthesis; 5,6,7,8-tetrahydrofolate from 7,8-dihydrofolate: step 1/1.</text>
</comment>
<dbReference type="GO" id="GO:0046654">
    <property type="term" value="P:tetrahydrofolate biosynthetic process"/>
    <property type="evidence" value="ECO:0007669"/>
    <property type="project" value="UniProtKB-UniPathway"/>
</dbReference>
<dbReference type="GO" id="GO:0004146">
    <property type="term" value="F:dihydrofolate reductase activity"/>
    <property type="evidence" value="ECO:0007669"/>
    <property type="project" value="UniProtKB-EC"/>
</dbReference>
<dbReference type="EMBL" id="FWYF01000004">
    <property type="protein sequence ID" value="SMD37799.1"/>
    <property type="molecule type" value="Genomic_DNA"/>
</dbReference>
<feature type="domain" description="DHFR" evidence="10">
    <location>
        <begin position="2"/>
        <end position="165"/>
    </location>
</feature>
<dbReference type="FunFam" id="3.40.430.10:FF:000001">
    <property type="entry name" value="Dihydrofolate reductase"/>
    <property type="match status" value="1"/>
</dbReference>
<dbReference type="EC" id="1.5.1.3" evidence="3 8"/>
<organism evidence="11 12">
    <name type="scientific">Reichenbachiella faecimaris</name>
    <dbReference type="NCBI Taxonomy" id="692418"/>
    <lineage>
        <taxon>Bacteria</taxon>
        <taxon>Pseudomonadati</taxon>
        <taxon>Bacteroidota</taxon>
        <taxon>Cytophagia</taxon>
        <taxon>Cytophagales</taxon>
        <taxon>Reichenbachiellaceae</taxon>
        <taxon>Reichenbachiella</taxon>
    </lineage>
</organism>
<dbReference type="InterPro" id="IPR001796">
    <property type="entry name" value="DHFR_dom"/>
</dbReference>
<dbReference type="PROSITE" id="PS00075">
    <property type="entry name" value="DHFR_1"/>
    <property type="match status" value="1"/>
</dbReference>
<dbReference type="PRINTS" id="PR00070">
    <property type="entry name" value="DHFR"/>
</dbReference>
<dbReference type="GO" id="GO:0006730">
    <property type="term" value="P:one-carbon metabolic process"/>
    <property type="evidence" value="ECO:0007669"/>
    <property type="project" value="UniProtKB-KW"/>
</dbReference>
<evidence type="ECO:0000256" key="2">
    <source>
        <dbReference type="ARBA" id="ARBA00009539"/>
    </source>
</evidence>